<evidence type="ECO:0000313" key="1">
    <source>
        <dbReference type="EMBL" id="ABM61559.1"/>
    </source>
</evidence>
<dbReference type="Gene3D" id="2.130.10.10">
    <property type="entry name" value="YVTN repeat-like/Quinoprotein amine dehydrogenase"/>
    <property type="match status" value="1"/>
</dbReference>
<proteinExistence type="predicted"/>
<reference evidence="1 2" key="2">
    <citation type="journal article" date="2013" name="Stand. Genomic Sci.">
        <title>Complete genome sequence of Halorhodospira halophila SL1.</title>
        <authorList>
            <person name="Challacombe J.F."/>
            <person name="Majid S."/>
            <person name="Deole R."/>
            <person name="Brettin T.S."/>
            <person name="Bruce D."/>
            <person name="Delano S.F."/>
            <person name="Detter J.C."/>
            <person name="Gleasner C.D."/>
            <person name="Han C.S."/>
            <person name="Misra M."/>
            <person name="Reitenga K.G."/>
            <person name="Mikhailova N."/>
            <person name="Woyke T."/>
            <person name="Pitluck S."/>
            <person name="Nolan M."/>
            <person name="Land M.L."/>
            <person name="Saunders E."/>
            <person name="Tapia R."/>
            <person name="Lapidus A."/>
            <person name="Ivanova N."/>
            <person name="Hoff W.D."/>
        </authorList>
    </citation>
    <scope>NUCLEOTIDE SEQUENCE [LARGE SCALE GENOMIC DNA]</scope>
    <source>
        <strain evidence="2">DSM 244 / SL1</strain>
    </source>
</reference>
<evidence type="ECO:0008006" key="3">
    <source>
        <dbReference type="Google" id="ProtNLM"/>
    </source>
</evidence>
<accession>A1WV47</accession>
<dbReference type="Proteomes" id="UP000000647">
    <property type="component" value="Chromosome"/>
</dbReference>
<dbReference type="OrthoDB" id="5174394at2"/>
<dbReference type="AlphaFoldDB" id="A1WV47"/>
<dbReference type="SUPFAM" id="SSF82171">
    <property type="entry name" value="DPP6 N-terminal domain-like"/>
    <property type="match status" value="1"/>
</dbReference>
<evidence type="ECO:0000313" key="2">
    <source>
        <dbReference type="Proteomes" id="UP000000647"/>
    </source>
</evidence>
<sequence length="428" mass="48750">MTKFNTLERRVARLLTGAPRTKSVAKAAWQRWSYLLNRPNFRRSCHYPIRSLGSPDTASFFGYYDHSPASPDDHRLLWHETNADTARPPECASSIDIVLADPNGTPLGRWPTRAFNWQQGARLQWLDTHTFLYNDFDSNEQRYVARLRDSEGSWLRDLSHAVYDASAQSGLAVSINFERLAQLRPDYGYFARAVGAAPPMPSDHEDGLWVVPVDGSAPSLAVSLATLSDKSGRKGDQRKVNHPMLDPTGKHCVFLYRVFEQGRRHDSLWLLDLTTGSLDQLLDTGMVSHLAWYDTDWLIGYLRGQDGKDGYYWLDRSGHLQPLAERKLDEHGDGHPSVHGRWVVTDTYPDKGRLQHLRLLDLETGRVEHVGSFFHGFRYAGPQRCDLHPRFAPDGQAIFFDSVHEGLRRLYCVDVRSTCPENLTEEYA</sequence>
<organism evidence="1 2">
    <name type="scientific">Halorhodospira halophila (strain DSM 244 / SL1)</name>
    <name type="common">Ectothiorhodospira halophila (strain DSM 244 / SL1)</name>
    <dbReference type="NCBI Taxonomy" id="349124"/>
    <lineage>
        <taxon>Bacteria</taxon>
        <taxon>Pseudomonadati</taxon>
        <taxon>Pseudomonadota</taxon>
        <taxon>Gammaproteobacteria</taxon>
        <taxon>Chromatiales</taxon>
        <taxon>Ectothiorhodospiraceae</taxon>
        <taxon>Halorhodospira</taxon>
    </lineage>
</organism>
<dbReference type="RefSeq" id="WP_011813582.1">
    <property type="nucleotide sequence ID" value="NC_008789.1"/>
</dbReference>
<gene>
    <name evidence="1" type="ordered locus">Hhal_0781</name>
</gene>
<reference evidence="2" key="1">
    <citation type="submission" date="2006-12" db="EMBL/GenBank/DDBJ databases">
        <title>Complete sequence of Halorhodospira halophila SL1.</title>
        <authorList>
            <consortium name="US DOE Joint Genome Institute"/>
            <person name="Copeland A."/>
            <person name="Lucas S."/>
            <person name="Lapidus A."/>
            <person name="Barry K."/>
            <person name="Detter J.C."/>
            <person name="Glavina del Rio T."/>
            <person name="Hammon N."/>
            <person name="Israni S."/>
            <person name="Dalin E."/>
            <person name="Tice H."/>
            <person name="Pitluck S."/>
            <person name="Saunders E."/>
            <person name="Brettin T."/>
            <person name="Bruce D."/>
            <person name="Han C."/>
            <person name="Tapia R."/>
            <person name="Schmutz J."/>
            <person name="Larimer F."/>
            <person name="Land M."/>
            <person name="Hauser L."/>
            <person name="Kyrpides N."/>
            <person name="Mikhailova N."/>
            <person name="Hoff W."/>
            <person name="Richardson P."/>
        </authorList>
    </citation>
    <scope>NUCLEOTIDE SEQUENCE [LARGE SCALE GENOMIC DNA]</scope>
    <source>
        <strain evidence="2">DSM 244 / SL1</strain>
    </source>
</reference>
<name>A1WV47_HALHL</name>
<keyword evidence="2" id="KW-1185">Reference proteome</keyword>
<dbReference type="KEGG" id="hha:Hhal_0781"/>
<dbReference type="eggNOG" id="COG0823">
    <property type="taxonomic scope" value="Bacteria"/>
</dbReference>
<dbReference type="EMBL" id="CP000544">
    <property type="protein sequence ID" value="ABM61559.1"/>
    <property type="molecule type" value="Genomic_DNA"/>
</dbReference>
<protein>
    <recommendedName>
        <fullName evidence="3">Oligogalacturonide lyase</fullName>
    </recommendedName>
</protein>
<dbReference type="HOGENOM" id="CLU_668760_0_0_6"/>
<dbReference type="InterPro" id="IPR015943">
    <property type="entry name" value="WD40/YVTN_repeat-like_dom_sf"/>
</dbReference>
<dbReference type="STRING" id="349124.Hhal_0781"/>